<dbReference type="AlphaFoldDB" id="A0A7E4W4R4"/>
<reference evidence="1" key="1">
    <citation type="journal article" date="2013" name="Genetics">
        <title>The draft genome and transcriptome of Panagrellus redivivus are shaped by the harsh demands of a free-living lifestyle.</title>
        <authorList>
            <person name="Srinivasan J."/>
            <person name="Dillman A.R."/>
            <person name="Macchietto M.G."/>
            <person name="Heikkinen L."/>
            <person name="Lakso M."/>
            <person name="Fracchia K.M."/>
            <person name="Antoshechkin I."/>
            <person name="Mortazavi A."/>
            <person name="Wong G."/>
            <person name="Sternberg P.W."/>
        </authorList>
    </citation>
    <scope>NUCLEOTIDE SEQUENCE [LARGE SCALE GENOMIC DNA]</scope>
    <source>
        <strain evidence="1">MT8872</strain>
    </source>
</reference>
<evidence type="ECO:0000313" key="2">
    <source>
        <dbReference type="WBParaSite" id="Pan_g6325.t1"/>
    </source>
</evidence>
<proteinExistence type="predicted"/>
<evidence type="ECO:0000313" key="1">
    <source>
        <dbReference type="Proteomes" id="UP000492821"/>
    </source>
</evidence>
<keyword evidence="1" id="KW-1185">Reference proteome</keyword>
<dbReference type="Proteomes" id="UP000492821">
    <property type="component" value="Unassembled WGS sequence"/>
</dbReference>
<reference evidence="2" key="2">
    <citation type="submission" date="2020-10" db="UniProtKB">
        <authorList>
            <consortium name="WormBaseParasite"/>
        </authorList>
    </citation>
    <scope>IDENTIFICATION</scope>
</reference>
<dbReference type="WBParaSite" id="Pan_g6325.t1">
    <property type="protein sequence ID" value="Pan_g6325.t1"/>
    <property type="gene ID" value="Pan_g6325"/>
</dbReference>
<accession>A0A7E4W4R4</accession>
<name>A0A7E4W4R4_PANRE</name>
<sequence>MSQFRGAVFEPIKKALEIGSARGYMELPSDFSCGRLTIGMTPILRLSDGEKTGNAQFVTVEMKQINEKAWTGKYDSRPLSIILLPPPGAPIDCTKRV</sequence>
<protein>
    <submittedName>
        <fullName evidence="2">Single-stranded DNA-binding protein</fullName>
    </submittedName>
</protein>
<organism evidence="1 2">
    <name type="scientific">Panagrellus redivivus</name>
    <name type="common">Microworm</name>
    <dbReference type="NCBI Taxonomy" id="6233"/>
    <lineage>
        <taxon>Eukaryota</taxon>
        <taxon>Metazoa</taxon>
        <taxon>Ecdysozoa</taxon>
        <taxon>Nematoda</taxon>
        <taxon>Chromadorea</taxon>
        <taxon>Rhabditida</taxon>
        <taxon>Tylenchina</taxon>
        <taxon>Panagrolaimomorpha</taxon>
        <taxon>Panagrolaimoidea</taxon>
        <taxon>Panagrolaimidae</taxon>
        <taxon>Panagrellus</taxon>
    </lineage>
</organism>